<organism evidence="4 5">
    <name type="scientific">Paractinoplanes tereljensis</name>
    <dbReference type="NCBI Taxonomy" id="571912"/>
    <lineage>
        <taxon>Bacteria</taxon>
        <taxon>Bacillati</taxon>
        <taxon>Actinomycetota</taxon>
        <taxon>Actinomycetes</taxon>
        <taxon>Micromonosporales</taxon>
        <taxon>Micromonosporaceae</taxon>
        <taxon>Paractinoplanes</taxon>
    </lineage>
</organism>
<reference evidence="4" key="1">
    <citation type="submission" date="2021-01" db="EMBL/GenBank/DDBJ databases">
        <title>Whole genome shotgun sequence of Actinoplanes tereljensis NBRC 105297.</title>
        <authorList>
            <person name="Komaki H."/>
            <person name="Tamura T."/>
        </authorList>
    </citation>
    <scope>NUCLEOTIDE SEQUENCE</scope>
    <source>
        <strain evidence="4">NBRC 105297</strain>
    </source>
</reference>
<dbReference type="EMBL" id="BOMY01000013">
    <property type="protein sequence ID" value="GIF19155.1"/>
    <property type="molecule type" value="Genomic_DNA"/>
</dbReference>
<evidence type="ECO:0000256" key="2">
    <source>
        <dbReference type="RuleBase" id="RU362080"/>
    </source>
</evidence>
<dbReference type="SUPFAM" id="SSF143120">
    <property type="entry name" value="YefM-like"/>
    <property type="match status" value="1"/>
</dbReference>
<dbReference type="Proteomes" id="UP000623608">
    <property type="component" value="Unassembled WGS sequence"/>
</dbReference>
<dbReference type="Pfam" id="PF02604">
    <property type="entry name" value="PhdYeFM_antitox"/>
    <property type="match status" value="1"/>
</dbReference>
<accession>A0A919NJA4</accession>
<evidence type="ECO:0000313" key="4">
    <source>
        <dbReference type="EMBL" id="GIF19155.1"/>
    </source>
</evidence>
<comment type="caution">
    <text evidence="4">The sequence shown here is derived from an EMBL/GenBank/DDBJ whole genome shotgun (WGS) entry which is preliminary data.</text>
</comment>
<gene>
    <name evidence="4" type="ORF">Ate02nite_18850</name>
</gene>
<dbReference type="PANTHER" id="PTHR33713">
    <property type="entry name" value="ANTITOXIN YAFN-RELATED"/>
    <property type="match status" value="1"/>
</dbReference>
<feature type="region of interest" description="Disordered" evidence="3">
    <location>
        <begin position="96"/>
        <end position="116"/>
    </location>
</feature>
<dbReference type="Gene3D" id="6.10.250.330">
    <property type="match status" value="1"/>
</dbReference>
<evidence type="ECO:0000256" key="1">
    <source>
        <dbReference type="ARBA" id="ARBA00009981"/>
    </source>
</evidence>
<dbReference type="Gene3D" id="3.40.1620.10">
    <property type="entry name" value="YefM-like domain"/>
    <property type="match status" value="1"/>
</dbReference>
<dbReference type="AlphaFoldDB" id="A0A919NJA4"/>
<dbReference type="InterPro" id="IPR036165">
    <property type="entry name" value="YefM-like_sf"/>
</dbReference>
<protein>
    <recommendedName>
        <fullName evidence="2">Antitoxin</fullName>
    </recommendedName>
</protein>
<keyword evidence="5" id="KW-1185">Reference proteome</keyword>
<name>A0A919NJA4_9ACTN</name>
<dbReference type="PANTHER" id="PTHR33713:SF6">
    <property type="entry name" value="ANTITOXIN YEFM"/>
    <property type="match status" value="1"/>
</dbReference>
<comment type="function">
    <text evidence="2">Antitoxin component of a type II toxin-antitoxin (TA) system.</text>
</comment>
<comment type="similarity">
    <text evidence="1 2">Belongs to the phD/YefM antitoxin family.</text>
</comment>
<dbReference type="InterPro" id="IPR006442">
    <property type="entry name" value="Antitoxin_Phd/YefM"/>
</dbReference>
<sequence length="116" mass="12609">MLRRRRTLERTFSRTAWEPDMKVLTITDVRKNFAAVVDSVIDDAEECVIPRGGGKAVVMVSLDEWNAMNETLHVLGSASNARRLLESIAQADAGLLEEHPIAAPDSPSAPPGKEAA</sequence>
<evidence type="ECO:0000256" key="3">
    <source>
        <dbReference type="SAM" id="MobiDB-lite"/>
    </source>
</evidence>
<evidence type="ECO:0000313" key="5">
    <source>
        <dbReference type="Proteomes" id="UP000623608"/>
    </source>
</evidence>
<dbReference type="InterPro" id="IPR051405">
    <property type="entry name" value="phD/YefM_antitoxin"/>
</dbReference>
<proteinExistence type="inferred from homology"/>